<proteinExistence type="predicted"/>
<name>A0AA88WSF2_9ASTE</name>
<feature type="compositionally biased region" description="Basic and acidic residues" evidence="1">
    <location>
        <begin position="60"/>
        <end position="69"/>
    </location>
</feature>
<reference evidence="3" key="1">
    <citation type="submission" date="2022-12" db="EMBL/GenBank/DDBJ databases">
        <title>Draft genome assemblies for two species of Escallonia (Escalloniales).</title>
        <authorList>
            <person name="Chanderbali A."/>
            <person name="Dervinis C."/>
            <person name="Anghel I."/>
            <person name="Soltis D."/>
            <person name="Soltis P."/>
            <person name="Zapata F."/>
        </authorList>
    </citation>
    <scope>NUCLEOTIDE SEQUENCE</scope>
    <source>
        <strain evidence="3">UCBG64.0493</strain>
        <tissue evidence="3">Leaf</tissue>
    </source>
</reference>
<feature type="domain" description="FAR1" evidence="2">
    <location>
        <begin position="574"/>
        <end position="664"/>
    </location>
</feature>
<comment type="caution">
    <text evidence="3">The sequence shown here is derived from an EMBL/GenBank/DDBJ whole genome shotgun (WGS) entry which is preliminary data.</text>
</comment>
<dbReference type="PANTHER" id="PTHR46328">
    <property type="entry name" value="FAR-RED IMPAIRED RESPONSIVE (FAR1) FAMILY PROTEIN-RELATED"/>
    <property type="match status" value="1"/>
</dbReference>
<evidence type="ECO:0000259" key="2">
    <source>
        <dbReference type="Pfam" id="PF03101"/>
    </source>
</evidence>
<protein>
    <recommendedName>
        <fullName evidence="2">FAR1 domain-containing protein</fullName>
    </recommendedName>
</protein>
<feature type="region of interest" description="Disordered" evidence="1">
    <location>
        <begin position="45"/>
        <end position="69"/>
    </location>
</feature>
<feature type="domain" description="FAR1" evidence="2">
    <location>
        <begin position="347"/>
        <end position="436"/>
    </location>
</feature>
<dbReference type="Pfam" id="PF03101">
    <property type="entry name" value="FAR1"/>
    <property type="match status" value="3"/>
</dbReference>
<dbReference type="AlphaFoldDB" id="A0AA88WSF2"/>
<dbReference type="AntiFam" id="ANF00193">
    <property type="entry name" value="Shadow ORF (opposite ilvB)"/>
</dbReference>
<dbReference type="EMBL" id="JAVXUP010000292">
    <property type="protein sequence ID" value="KAK3031849.1"/>
    <property type="molecule type" value="Genomic_DNA"/>
</dbReference>
<organism evidence="3 4">
    <name type="scientific">Escallonia herrerae</name>
    <dbReference type="NCBI Taxonomy" id="1293975"/>
    <lineage>
        <taxon>Eukaryota</taxon>
        <taxon>Viridiplantae</taxon>
        <taxon>Streptophyta</taxon>
        <taxon>Embryophyta</taxon>
        <taxon>Tracheophyta</taxon>
        <taxon>Spermatophyta</taxon>
        <taxon>Magnoliopsida</taxon>
        <taxon>eudicotyledons</taxon>
        <taxon>Gunneridae</taxon>
        <taxon>Pentapetalae</taxon>
        <taxon>asterids</taxon>
        <taxon>campanulids</taxon>
        <taxon>Escalloniales</taxon>
        <taxon>Escalloniaceae</taxon>
        <taxon>Escallonia</taxon>
    </lineage>
</organism>
<sequence length="750" mass="84552">MEFESEDAARKFYIEYARRVGFVVRIMQRRRSDIDGKTLARRLGCNKQGFSPNPKSTLGPDKKPRPSAREGCKATILVKMEKSGKWVVTRFVKDHNHPLVVMEHEFSNAVWTESVSTDHAVGDLAGDGYEGDAVEEGVGKVVGTMGVSWKASVLIMRRGTWPVMATRGMLSRRASARPLTRGTLSRRAPARPLTRFVSKGVGNTAGDLVGDGYEGDAVEEGVGKAADEVSGAGMAVDEEQAEQLSSKVQVVVERKVEAEVQSSKVTEGSENERKVEAEVQSSKVTVGSENYGFKWINNLQSLVTVNLDTRPWIVTGSAEKEVPACGESAILEPSVGMEFDSEDAARNFYDEYARRVGFVMRIDQCRRSEVDKRILSRRLSCNKQGYYVKTRDQFGPVRKARASTREGCNAMMLVKVSKSGKWVVTRCVKDHTHPLVISDRPSRNAMDSKDRRIQELTTELERQDRLCALYRGQLITFLKNVEEQTELLSTKIQIAVDNDQMESTSGQAFNSDEGESCLRIGSFSDHDFVSDKGIGVSVDEDAKSMEHSTRSVDSMENVEPLIGMEFNSRDAAREFYASYGRQTGFTVRIHHNRRSRINNLVIGQDFVCSKEGFREKKYVYRKDRVLPPPALTREGCHAMLRVALKDGCKWVITKFVKDHNHTLLSPSKVPWRGSGKNSVGQDEKDQRIRELTLELYNERQRCKRRCTAYQEQLSIVLRYVEEHTDHISRSVEDVVRNVRELENEQLEDSD</sequence>
<dbReference type="PANTHER" id="PTHR46328:SF15">
    <property type="entry name" value="PROTEIN FAR1-RELATED SEQUENCE 5-LIKE"/>
    <property type="match status" value="1"/>
</dbReference>
<gene>
    <name evidence="3" type="ORF">RJ639_035986</name>
</gene>
<evidence type="ECO:0000256" key="1">
    <source>
        <dbReference type="SAM" id="MobiDB-lite"/>
    </source>
</evidence>
<feature type="domain" description="FAR1" evidence="2">
    <location>
        <begin position="11"/>
        <end position="100"/>
    </location>
</feature>
<dbReference type="Proteomes" id="UP001188597">
    <property type="component" value="Unassembled WGS sequence"/>
</dbReference>
<evidence type="ECO:0000313" key="4">
    <source>
        <dbReference type="Proteomes" id="UP001188597"/>
    </source>
</evidence>
<dbReference type="InterPro" id="IPR004330">
    <property type="entry name" value="FAR1_DNA_bnd_dom"/>
</dbReference>
<accession>A0AA88WSF2</accession>
<evidence type="ECO:0000313" key="3">
    <source>
        <dbReference type="EMBL" id="KAK3031849.1"/>
    </source>
</evidence>
<keyword evidence="4" id="KW-1185">Reference proteome</keyword>